<dbReference type="InterPro" id="IPR000571">
    <property type="entry name" value="Znf_CCCH"/>
</dbReference>
<reference evidence="3 4" key="1">
    <citation type="submission" date="2024-02" db="EMBL/GenBank/DDBJ databases">
        <title>A draft genome for the cacao thread blight pathogen Marasmius crinis-equi.</title>
        <authorList>
            <person name="Cohen S.P."/>
            <person name="Baruah I.K."/>
            <person name="Amoako-Attah I."/>
            <person name="Bukari Y."/>
            <person name="Meinhardt L.W."/>
            <person name="Bailey B.A."/>
        </authorList>
    </citation>
    <scope>NUCLEOTIDE SEQUENCE [LARGE SCALE GENOMIC DNA]</scope>
    <source>
        <strain evidence="3 4">GH-76</strain>
    </source>
</reference>
<feature type="non-terminal residue" evidence="3">
    <location>
        <position position="634"/>
    </location>
</feature>
<accession>A0ABR3FJW4</accession>
<name>A0ABR3FJW4_9AGAR</name>
<feature type="zinc finger region" description="C3H1-type" evidence="1">
    <location>
        <begin position="62"/>
        <end position="90"/>
    </location>
</feature>
<comment type="caution">
    <text evidence="3">The sequence shown here is derived from an EMBL/GenBank/DDBJ whole genome shotgun (WGS) entry which is preliminary data.</text>
</comment>
<feature type="zinc finger region" description="C3H1-type" evidence="1">
    <location>
        <begin position="5"/>
        <end position="33"/>
    </location>
</feature>
<sequence>MSRPSSHREPCIFVRRPGGCRRGTSCRFSHDLNVPLGPNRVGNAAATARPPPPDNRNRFTENAPRGNCNFFWSTGQCNRGFECTFKHVQKPSTDTNRSPGTPEFDEPSLAEHLDFCTSEGLAEMNDIAYDRNYLMSPSQAHNSIKIYINPNFAFSDGSRATQMTEFAKILASVDRRNPSWDSETAQVWDGVSNTLVSMWLFPDPADLILKSTLHHNINALYTALNDTFETVCDVVTTCMNNMIDARSWKDPTPGLPSPYQSSLSGVVVFSTLSTVLHQYFLRFRRTAANQPKFVAIVDKLTEWFETWSTVVAQGSGGFDDNLEPTLRRLTLDQLRGSIERLQKIVSRVQANQQATKKLTRPKTLSADDRMQALLTRLEQSYDPPGVLRAGGLPRHDNDTADISEIRIVPTQQELLSEAEPYLPPIVPGAPHHCPEGSMERHLDIQFRLLREELIAPIRDSIGILQMDFSTMSTARRRAGPKSPTKIEQLIQNHGGVYRTSGHNSLMFQVYAHVEFSPVKAHRRELTVGLIMDAPPGNARSPDRKVREEFWHRTKRLGSGGLICLLLARDANLSIYPGIVLSSNTDIAESAKVYEDQVEIRVRFFDPEVELMALRRDKLGNPDQFSHAVLIDNNI</sequence>
<keyword evidence="1" id="KW-0862">Zinc</keyword>
<dbReference type="Proteomes" id="UP001465976">
    <property type="component" value="Unassembled WGS sequence"/>
</dbReference>
<keyword evidence="1" id="KW-0863">Zinc-finger</keyword>
<gene>
    <name evidence="3" type="ORF">V5O48_006604</name>
</gene>
<evidence type="ECO:0000256" key="1">
    <source>
        <dbReference type="PROSITE-ProRule" id="PRU00723"/>
    </source>
</evidence>
<evidence type="ECO:0000313" key="3">
    <source>
        <dbReference type="EMBL" id="KAL0575353.1"/>
    </source>
</evidence>
<protein>
    <recommendedName>
        <fullName evidence="2">C3H1-type domain-containing protein</fullName>
    </recommendedName>
</protein>
<dbReference type="Gene3D" id="4.10.1000.10">
    <property type="entry name" value="Zinc finger, CCCH-type"/>
    <property type="match status" value="1"/>
</dbReference>
<proteinExistence type="predicted"/>
<organism evidence="3 4">
    <name type="scientific">Marasmius crinis-equi</name>
    <dbReference type="NCBI Taxonomy" id="585013"/>
    <lineage>
        <taxon>Eukaryota</taxon>
        <taxon>Fungi</taxon>
        <taxon>Dikarya</taxon>
        <taxon>Basidiomycota</taxon>
        <taxon>Agaricomycotina</taxon>
        <taxon>Agaricomycetes</taxon>
        <taxon>Agaricomycetidae</taxon>
        <taxon>Agaricales</taxon>
        <taxon>Marasmiineae</taxon>
        <taxon>Marasmiaceae</taxon>
        <taxon>Marasmius</taxon>
    </lineage>
</organism>
<feature type="domain" description="C3H1-type" evidence="2">
    <location>
        <begin position="5"/>
        <end position="33"/>
    </location>
</feature>
<dbReference type="PROSITE" id="PS50103">
    <property type="entry name" value="ZF_C3H1"/>
    <property type="match status" value="2"/>
</dbReference>
<feature type="domain" description="C3H1-type" evidence="2">
    <location>
        <begin position="62"/>
        <end position="90"/>
    </location>
</feature>
<keyword evidence="4" id="KW-1185">Reference proteome</keyword>
<dbReference type="SMART" id="SM00356">
    <property type="entry name" value="ZnF_C3H1"/>
    <property type="match status" value="2"/>
</dbReference>
<keyword evidence="1" id="KW-0479">Metal-binding</keyword>
<evidence type="ECO:0000313" key="4">
    <source>
        <dbReference type="Proteomes" id="UP001465976"/>
    </source>
</evidence>
<evidence type="ECO:0000259" key="2">
    <source>
        <dbReference type="PROSITE" id="PS50103"/>
    </source>
</evidence>
<dbReference type="EMBL" id="JBAHYK010000312">
    <property type="protein sequence ID" value="KAL0575353.1"/>
    <property type="molecule type" value="Genomic_DNA"/>
</dbReference>
<dbReference type="Pfam" id="PF00642">
    <property type="entry name" value="zf-CCCH"/>
    <property type="match status" value="1"/>
</dbReference>